<accession>A0A858R9S7</accession>
<dbReference type="Proteomes" id="UP000501891">
    <property type="component" value="Chromosome"/>
</dbReference>
<evidence type="ECO:0008006" key="4">
    <source>
        <dbReference type="Google" id="ProtNLM"/>
    </source>
</evidence>
<sequence>MRSLPALTLAAALALAVPAVASAQVVPPPPVLDSVSLNLSVEEWVRSETARVSLIVDAASNGADAANLRAEIQKAAGVVADKAEWRIVRLDQRADEAGLNRWQAELEARLPEAQLANLADKAKKASRPGLQVRVGGVAFDPTLAEVEAAKAKLRESLYRQVTEEMKRLNAAFPDRQYRVGNLDFMDFEPVPAPQPVMRSAVANMAKAESMEFVAPGVQDKLRLTARVMYSAFATPPKN</sequence>
<dbReference type="KEGG" id="acru:HHL28_14360"/>
<dbReference type="EMBL" id="CP051775">
    <property type="protein sequence ID" value="QJE74111.1"/>
    <property type="molecule type" value="Genomic_DNA"/>
</dbReference>
<keyword evidence="3" id="KW-1185">Reference proteome</keyword>
<evidence type="ECO:0000256" key="1">
    <source>
        <dbReference type="SAM" id="SignalP"/>
    </source>
</evidence>
<evidence type="ECO:0000313" key="3">
    <source>
        <dbReference type="Proteomes" id="UP000501891"/>
    </source>
</evidence>
<feature type="signal peptide" evidence="1">
    <location>
        <begin position="1"/>
        <end position="23"/>
    </location>
</feature>
<gene>
    <name evidence="2" type="ORF">HHL28_14360</name>
</gene>
<organism evidence="2 3">
    <name type="scientific">Aerophototrophica crusticola</name>
    <dbReference type="NCBI Taxonomy" id="1709002"/>
    <lineage>
        <taxon>Bacteria</taxon>
        <taxon>Pseudomonadati</taxon>
        <taxon>Pseudomonadota</taxon>
        <taxon>Alphaproteobacteria</taxon>
        <taxon>Rhodospirillales</taxon>
        <taxon>Rhodospirillaceae</taxon>
        <taxon>Aerophototrophica</taxon>
    </lineage>
</organism>
<proteinExistence type="predicted"/>
<dbReference type="AlphaFoldDB" id="A0A858R9S7"/>
<name>A0A858R9S7_9PROT</name>
<reference evidence="2" key="1">
    <citation type="submission" date="2020-04" db="EMBL/GenBank/DDBJ databases">
        <title>A desert anoxygenic phototrophic bacterium fixes CO2 using RubisCO under aerobic conditions.</title>
        <authorList>
            <person name="Tang K."/>
        </authorList>
    </citation>
    <scope>NUCLEOTIDE SEQUENCE [LARGE SCALE GENOMIC DNA]</scope>
    <source>
        <strain evidence="2">MIMtkB3</strain>
    </source>
</reference>
<feature type="chain" id="PRO_5032792330" description="SIMPL domain-containing protein" evidence="1">
    <location>
        <begin position="24"/>
        <end position="238"/>
    </location>
</feature>
<keyword evidence="1" id="KW-0732">Signal</keyword>
<evidence type="ECO:0000313" key="2">
    <source>
        <dbReference type="EMBL" id="QJE74111.1"/>
    </source>
</evidence>
<protein>
    <recommendedName>
        <fullName evidence="4">SIMPL domain-containing protein</fullName>
    </recommendedName>
</protein>